<protein>
    <recommendedName>
        <fullName evidence="5">GHMP kinase N-terminal domain-containing protein</fullName>
    </recommendedName>
</protein>
<evidence type="ECO:0000256" key="1">
    <source>
        <dbReference type="ARBA" id="ARBA00022679"/>
    </source>
</evidence>
<comment type="caution">
    <text evidence="6">The sequence shown here is derived from an EMBL/GenBank/DDBJ whole genome shotgun (WGS) entry which is preliminary data.</text>
</comment>
<feature type="domain" description="GHMP kinase N-terminal" evidence="5">
    <location>
        <begin position="104"/>
        <end position="170"/>
    </location>
</feature>
<evidence type="ECO:0000256" key="4">
    <source>
        <dbReference type="ARBA" id="ARBA00022840"/>
    </source>
</evidence>
<dbReference type="SUPFAM" id="SSF54211">
    <property type="entry name" value="Ribosomal protein S5 domain 2-like"/>
    <property type="match status" value="1"/>
</dbReference>
<reference evidence="6 7" key="1">
    <citation type="journal article" date="2019" name="Int. J. Syst. Evol. Microbiol.">
        <title>The Global Catalogue of Microorganisms (GCM) 10K type strain sequencing project: providing services to taxonomists for standard genome sequencing and annotation.</title>
        <authorList>
            <consortium name="The Broad Institute Genomics Platform"/>
            <consortium name="The Broad Institute Genome Sequencing Center for Infectious Disease"/>
            <person name="Wu L."/>
            <person name="Ma J."/>
        </authorList>
    </citation>
    <scope>NUCLEOTIDE SEQUENCE [LARGE SCALE GENOMIC DNA]</scope>
    <source>
        <strain evidence="6 7">JCM 14545</strain>
    </source>
</reference>
<evidence type="ECO:0000256" key="2">
    <source>
        <dbReference type="ARBA" id="ARBA00022741"/>
    </source>
</evidence>
<evidence type="ECO:0000313" key="7">
    <source>
        <dbReference type="Proteomes" id="UP001501116"/>
    </source>
</evidence>
<dbReference type="Gene3D" id="3.30.230.10">
    <property type="match status" value="1"/>
</dbReference>
<gene>
    <name evidence="6" type="ORF">GCM10009754_50490</name>
</gene>
<keyword evidence="3" id="KW-0418">Kinase</keyword>
<dbReference type="InterPro" id="IPR020568">
    <property type="entry name" value="Ribosomal_Su5_D2-typ_SF"/>
</dbReference>
<dbReference type="InterPro" id="IPR014721">
    <property type="entry name" value="Ribsml_uS5_D2-typ_fold_subgr"/>
</dbReference>
<keyword evidence="4" id="KW-0067">ATP-binding</keyword>
<proteinExistence type="predicted"/>
<dbReference type="PANTHER" id="PTHR43527:SF1">
    <property type="entry name" value="L-THREONINE KINASE"/>
    <property type="match status" value="1"/>
</dbReference>
<dbReference type="InterPro" id="IPR006204">
    <property type="entry name" value="GHMP_kinase_N_dom"/>
</dbReference>
<accession>A0ABN2RK87</accession>
<dbReference type="Proteomes" id="UP001501116">
    <property type="component" value="Unassembled WGS sequence"/>
</dbReference>
<evidence type="ECO:0000259" key="5">
    <source>
        <dbReference type="Pfam" id="PF00288"/>
    </source>
</evidence>
<evidence type="ECO:0000256" key="3">
    <source>
        <dbReference type="ARBA" id="ARBA00022777"/>
    </source>
</evidence>
<keyword evidence="1" id="KW-0808">Transferase</keyword>
<sequence length="331" mass="36451">MGAQNVVATDRLGIARVFPLREQAAPDRQATTALRTSEAGGPRSRYFSGICHGTLGELWQGPVRHRGRDEIGIVTLPIPLYSRATYVTSPVPAVSEAPTPKRAAAIREFQRKYQVTLPPGRWMFDSQLQTSKGMASSTADIVATVRCLFNLHAIEYDETALRGILRGIERSDPVFLDEHALYLSGKQEIVRTFPAALAFTVCYVVLDAQVDTEVFTSAKLGRSYQRNRREYERSLSSVLSALETGDHRAVAAQATRSAALAQAYLHHPIIDELIENRRGLSALGVTRAHTGAIAALLYPAEVERSRMEQACAFFHERKLSCAFTRGGLPLV</sequence>
<evidence type="ECO:0000313" key="6">
    <source>
        <dbReference type="EMBL" id="GAA1970512.1"/>
    </source>
</evidence>
<dbReference type="EMBL" id="BAAANN010000021">
    <property type="protein sequence ID" value="GAA1970512.1"/>
    <property type="molecule type" value="Genomic_DNA"/>
</dbReference>
<organism evidence="6 7">
    <name type="scientific">Amycolatopsis minnesotensis</name>
    <dbReference type="NCBI Taxonomy" id="337894"/>
    <lineage>
        <taxon>Bacteria</taxon>
        <taxon>Bacillati</taxon>
        <taxon>Actinomycetota</taxon>
        <taxon>Actinomycetes</taxon>
        <taxon>Pseudonocardiales</taxon>
        <taxon>Pseudonocardiaceae</taxon>
        <taxon>Amycolatopsis</taxon>
    </lineage>
</organism>
<dbReference type="PANTHER" id="PTHR43527">
    <property type="entry name" value="4-DIPHOSPHOCYTIDYL-2-C-METHYL-D-ERYTHRITOL KINASE, CHLOROPLASTIC"/>
    <property type="match status" value="1"/>
</dbReference>
<keyword evidence="7" id="KW-1185">Reference proteome</keyword>
<dbReference type="Pfam" id="PF00288">
    <property type="entry name" value="GHMP_kinases_N"/>
    <property type="match status" value="1"/>
</dbReference>
<name>A0ABN2RK87_9PSEU</name>
<keyword evidence="2" id="KW-0547">Nucleotide-binding</keyword>